<comment type="catalytic activity">
    <reaction evidence="18">
        <text>10-formyltetrahydrofolyl-(gamma-L-Glu)(n) + L-glutamate + ATP = 10-formyltetrahydrofolyl-(gamma-L-Glu)(n+1) + ADP + phosphate + H(+)</text>
        <dbReference type="Rhea" id="RHEA:51904"/>
        <dbReference type="Rhea" id="RHEA-COMP:13088"/>
        <dbReference type="Rhea" id="RHEA-COMP:14300"/>
        <dbReference type="ChEBI" id="CHEBI:15378"/>
        <dbReference type="ChEBI" id="CHEBI:29985"/>
        <dbReference type="ChEBI" id="CHEBI:30616"/>
        <dbReference type="ChEBI" id="CHEBI:43474"/>
        <dbReference type="ChEBI" id="CHEBI:134413"/>
        <dbReference type="ChEBI" id="CHEBI:456216"/>
        <dbReference type="EC" id="6.3.2.17"/>
    </reaction>
</comment>
<dbReference type="PANTHER" id="PTHR11136:SF0">
    <property type="entry name" value="DIHYDROFOLATE SYNTHETASE-RELATED"/>
    <property type="match status" value="1"/>
</dbReference>
<proteinExistence type="inferred from homology"/>
<evidence type="ECO:0000313" key="23">
    <source>
        <dbReference type="EMBL" id="ALB02012.1"/>
    </source>
</evidence>
<comment type="similarity">
    <text evidence="4">Belongs to the folylpolyglutamate synthase family.</text>
</comment>
<evidence type="ECO:0000256" key="3">
    <source>
        <dbReference type="ARBA" id="ARBA00005150"/>
    </source>
</evidence>
<evidence type="ECO:0000256" key="12">
    <source>
        <dbReference type="ARBA" id="ARBA00022842"/>
    </source>
</evidence>
<evidence type="ECO:0000256" key="15">
    <source>
        <dbReference type="ARBA" id="ARBA00030592"/>
    </source>
</evidence>
<dbReference type="GO" id="GO:0046872">
    <property type="term" value="F:metal ion binding"/>
    <property type="evidence" value="ECO:0007669"/>
    <property type="project" value="UniProtKB-KW"/>
</dbReference>
<dbReference type="RefSeq" id="WP_064461431.1">
    <property type="nucleotide sequence ID" value="NZ_CP012505.1"/>
</dbReference>
<keyword evidence="8" id="KW-0436">Ligase</keyword>
<gene>
    <name evidence="23" type="ORF">ACH24_05180</name>
</gene>
<dbReference type="InterPro" id="IPR013221">
    <property type="entry name" value="Mur_ligase_cen"/>
</dbReference>
<keyword evidence="12" id="KW-0460">Magnesium</keyword>
<dbReference type="SUPFAM" id="SSF53623">
    <property type="entry name" value="MurD-like peptide ligases, catalytic domain"/>
    <property type="match status" value="1"/>
</dbReference>
<evidence type="ECO:0000256" key="17">
    <source>
        <dbReference type="ARBA" id="ARBA00047493"/>
    </source>
</evidence>
<evidence type="ECO:0000313" key="24">
    <source>
        <dbReference type="Proteomes" id="UP000242800"/>
    </source>
</evidence>
<evidence type="ECO:0000256" key="2">
    <source>
        <dbReference type="ARBA" id="ARBA00004799"/>
    </source>
</evidence>
<evidence type="ECO:0000256" key="1">
    <source>
        <dbReference type="ARBA" id="ARBA00002714"/>
    </source>
</evidence>
<dbReference type="Gene3D" id="3.90.190.20">
    <property type="entry name" value="Mur ligase, C-terminal domain"/>
    <property type="match status" value="1"/>
</dbReference>
<comment type="catalytic activity">
    <reaction evidence="20">
        <text>7,8-dihydropteroate + L-glutamate + ATP = 7,8-dihydrofolate + ADP + phosphate + H(+)</text>
        <dbReference type="Rhea" id="RHEA:23584"/>
        <dbReference type="ChEBI" id="CHEBI:15378"/>
        <dbReference type="ChEBI" id="CHEBI:17839"/>
        <dbReference type="ChEBI" id="CHEBI:29985"/>
        <dbReference type="ChEBI" id="CHEBI:30616"/>
        <dbReference type="ChEBI" id="CHEBI:43474"/>
        <dbReference type="ChEBI" id="CHEBI:57451"/>
        <dbReference type="ChEBI" id="CHEBI:456216"/>
        <dbReference type="EC" id="6.3.2.12"/>
    </reaction>
</comment>
<reference evidence="23 24" key="1">
    <citation type="journal article" date="2016" name="Int. J. Syst. Evol. Microbiol.">
        <title>Reclassification of Wolbachia persica as Francisella persica comb. nov. and emended description of the family Francisellaceae.</title>
        <authorList>
            <person name="Larson M.A."/>
            <person name="Nalbantoglu U."/>
            <person name="Sayood K."/>
            <person name="Zentz E.B."/>
            <person name="Cer R.Z."/>
            <person name="Iwen P.C."/>
            <person name="Francesconi S.C."/>
            <person name="Bishop-Lilly K.A."/>
            <person name="Mokashi V.P."/>
            <person name="Sjostedt A."/>
            <person name="Hinrichs S.H."/>
        </authorList>
    </citation>
    <scope>NUCLEOTIDE SEQUENCE [LARGE SCALE GENOMIC DNA]</scope>
    <source>
        <strain evidence="23 24">FSC845</strain>
    </source>
</reference>
<evidence type="ECO:0000256" key="14">
    <source>
        <dbReference type="ARBA" id="ARBA00030048"/>
    </source>
</evidence>
<comment type="pathway">
    <text evidence="2">Cofactor biosynthesis; tetrahydrofolate biosynthesis; 7,8-dihydrofolate from 2-amino-4-hydroxy-6-hydroxymethyl-7,8-dihydropteridine diphosphate and 4-aminobenzoate: step 2/2.</text>
</comment>
<evidence type="ECO:0000256" key="5">
    <source>
        <dbReference type="ARBA" id="ARBA00013023"/>
    </source>
</evidence>
<dbReference type="Pfam" id="PF08245">
    <property type="entry name" value="Mur_ligase_M"/>
    <property type="match status" value="1"/>
</dbReference>
<evidence type="ECO:0000259" key="21">
    <source>
        <dbReference type="Pfam" id="PF02875"/>
    </source>
</evidence>
<dbReference type="AlphaFoldDB" id="A0AAC9EUF2"/>
<evidence type="ECO:0000256" key="20">
    <source>
        <dbReference type="ARBA" id="ARBA00049161"/>
    </source>
</evidence>
<dbReference type="GO" id="GO:0008841">
    <property type="term" value="F:dihydrofolate synthase activity"/>
    <property type="evidence" value="ECO:0007669"/>
    <property type="project" value="UniProtKB-EC"/>
</dbReference>
<feature type="domain" description="Mur ligase C-terminal" evidence="21">
    <location>
        <begin position="254"/>
        <end position="375"/>
    </location>
</feature>
<comment type="function">
    <text evidence="1">Functions in two distinct reactions of the de novo folate biosynthetic pathway. Catalyzes the addition of a glutamate residue to dihydropteroate (7,8-dihydropteroate or H2Pte) to form dihydrofolate (7,8-dihydrofolate monoglutamate or H2Pte-Glu). Also catalyzes successive additions of L-glutamate to tetrahydrofolate or 10-formyltetrahydrofolate or 5,10-methylenetetrahydrofolate, leading to folylpolyglutamate derivatives.</text>
</comment>
<evidence type="ECO:0000259" key="22">
    <source>
        <dbReference type="Pfam" id="PF08245"/>
    </source>
</evidence>
<dbReference type="GO" id="GO:0005737">
    <property type="term" value="C:cytoplasm"/>
    <property type="evidence" value="ECO:0007669"/>
    <property type="project" value="TreeGrafter"/>
</dbReference>
<dbReference type="GO" id="GO:0004326">
    <property type="term" value="F:tetrahydrofolylpolyglutamate synthase activity"/>
    <property type="evidence" value="ECO:0007669"/>
    <property type="project" value="UniProtKB-EC"/>
</dbReference>
<comment type="catalytic activity">
    <reaction evidence="19">
        <text>(6R)-5,10-methylenetetrahydrofolyl-(gamma-L-Glu)(n) + L-glutamate + ATP = (6R)-5,10-methylenetetrahydrofolyl-(gamma-L-Glu)(n+1) + ADP + phosphate + H(+)</text>
        <dbReference type="Rhea" id="RHEA:51912"/>
        <dbReference type="Rhea" id="RHEA-COMP:13257"/>
        <dbReference type="Rhea" id="RHEA-COMP:13258"/>
        <dbReference type="ChEBI" id="CHEBI:15378"/>
        <dbReference type="ChEBI" id="CHEBI:29985"/>
        <dbReference type="ChEBI" id="CHEBI:30616"/>
        <dbReference type="ChEBI" id="CHEBI:43474"/>
        <dbReference type="ChEBI" id="CHEBI:136572"/>
        <dbReference type="ChEBI" id="CHEBI:456216"/>
        <dbReference type="EC" id="6.3.2.17"/>
    </reaction>
</comment>
<dbReference type="InterPro" id="IPR036615">
    <property type="entry name" value="Mur_ligase_C_dom_sf"/>
</dbReference>
<comment type="catalytic activity">
    <reaction evidence="17">
        <text>(6S)-5,6,7,8-tetrahydrofolyl-(gamma-L-Glu)(n) + L-glutamate + ATP = (6S)-5,6,7,8-tetrahydrofolyl-(gamma-L-Glu)(n+1) + ADP + phosphate + H(+)</text>
        <dbReference type="Rhea" id="RHEA:10580"/>
        <dbReference type="Rhea" id="RHEA-COMP:14738"/>
        <dbReference type="Rhea" id="RHEA-COMP:14740"/>
        <dbReference type="ChEBI" id="CHEBI:15378"/>
        <dbReference type="ChEBI" id="CHEBI:29985"/>
        <dbReference type="ChEBI" id="CHEBI:30616"/>
        <dbReference type="ChEBI" id="CHEBI:43474"/>
        <dbReference type="ChEBI" id="CHEBI:141005"/>
        <dbReference type="ChEBI" id="CHEBI:456216"/>
        <dbReference type="EC" id="6.3.2.17"/>
    </reaction>
</comment>
<evidence type="ECO:0000256" key="4">
    <source>
        <dbReference type="ARBA" id="ARBA00008276"/>
    </source>
</evidence>
<dbReference type="EMBL" id="CP012505">
    <property type="protein sequence ID" value="ALB02012.1"/>
    <property type="molecule type" value="Genomic_DNA"/>
</dbReference>
<organism evidence="23 24">
    <name type="scientific">Francisella persica ATCC VR-331</name>
    <dbReference type="NCBI Taxonomy" id="1086726"/>
    <lineage>
        <taxon>Bacteria</taxon>
        <taxon>Pseudomonadati</taxon>
        <taxon>Pseudomonadota</taxon>
        <taxon>Gammaproteobacteria</taxon>
        <taxon>Thiotrichales</taxon>
        <taxon>Francisellaceae</taxon>
        <taxon>Francisella</taxon>
    </lineage>
</organism>
<evidence type="ECO:0000256" key="19">
    <source>
        <dbReference type="ARBA" id="ARBA00049035"/>
    </source>
</evidence>
<accession>A0AAC9EUF2</accession>
<dbReference type="Gene3D" id="3.40.1190.10">
    <property type="entry name" value="Mur-like, catalytic domain"/>
    <property type="match status" value="1"/>
</dbReference>
<dbReference type="GO" id="GO:0046656">
    <property type="term" value="P:folic acid biosynthetic process"/>
    <property type="evidence" value="ECO:0007669"/>
    <property type="project" value="UniProtKB-KW"/>
</dbReference>
<protein>
    <recommendedName>
        <fullName evidence="7">Dihydrofolate synthase/folylpolyglutamate synthase</fullName>
        <ecNumber evidence="5">6.3.2.12</ecNumber>
        <ecNumber evidence="6">6.3.2.17</ecNumber>
    </recommendedName>
    <alternativeName>
        <fullName evidence="16">Folylpoly-gamma-glutamate synthetase-dihydrofolate synthetase</fullName>
    </alternativeName>
    <alternativeName>
        <fullName evidence="14">Folylpolyglutamate synthetase</fullName>
    </alternativeName>
    <alternativeName>
        <fullName evidence="15">Tetrahydrofolylpolyglutamate synthase</fullName>
    </alternativeName>
</protein>
<keyword evidence="9" id="KW-0479">Metal-binding</keyword>
<evidence type="ECO:0000256" key="9">
    <source>
        <dbReference type="ARBA" id="ARBA00022723"/>
    </source>
</evidence>
<dbReference type="EC" id="6.3.2.12" evidence="5"/>
<evidence type="ECO:0000256" key="8">
    <source>
        <dbReference type="ARBA" id="ARBA00022598"/>
    </source>
</evidence>
<dbReference type="Pfam" id="PF02875">
    <property type="entry name" value="Mur_ligase_C"/>
    <property type="match status" value="1"/>
</dbReference>
<dbReference type="PANTHER" id="PTHR11136">
    <property type="entry name" value="FOLYLPOLYGLUTAMATE SYNTHASE-RELATED"/>
    <property type="match status" value="1"/>
</dbReference>
<evidence type="ECO:0000256" key="10">
    <source>
        <dbReference type="ARBA" id="ARBA00022741"/>
    </source>
</evidence>
<evidence type="ECO:0000256" key="11">
    <source>
        <dbReference type="ARBA" id="ARBA00022840"/>
    </source>
</evidence>
<evidence type="ECO:0000256" key="7">
    <source>
        <dbReference type="ARBA" id="ARBA00019357"/>
    </source>
</evidence>
<evidence type="ECO:0000256" key="16">
    <source>
        <dbReference type="ARBA" id="ARBA00032510"/>
    </source>
</evidence>
<comment type="pathway">
    <text evidence="3">Cofactor biosynthesis; tetrahydrofolylpolyglutamate biosynthesis.</text>
</comment>
<evidence type="ECO:0000256" key="18">
    <source>
        <dbReference type="ARBA" id="ARBA00047808"/>
    </source>
</evidence>
<evidence type="ECO:0000256" key="13">
    <source>
        <dbReference type="ARBA" id="ARBA00022909"/>
    </source>
</evidence>
<keyword evidence="10" id="KW-0547">Nucleotide-binding</keyword>
<keyword evidence="11" id="KW-0067">ATP-binding</keyword>
<dbReference type="GO" id="GO:0005524">
    <property type="term" value="F:ATP binding"/>
    <property type="evidence" value="ECO:0007669"/>
    <property type="project" value="UniProtKB-KW"/>
</dbReference>
<feature type="domain" description="Mur ligase central" evidence="22">
    <location>
        <begin position="42"/>
        <end position="182"/>
    </location>
</feature>
<dbReference type="SUPFAM" id="SSF53244">
    <property type="entry name" value="MurD-like peptide ligases, peptide-binding domain"/>
    <property type="match status" value="1"/>
</dbReference>
<evidence type="ECO:0000256" key="6">
    <source>
        <dbReference type="ARBA" id="ARBA00013025"/>
    </source>
</evidence>
<dbReference type="EC" id="6.3.2.17" evidence="6"/>
<dbReference type="Proteomes" id="UP000242800">
    <property type="component" value="Chromosome"/>
</dbReference>
<dbReference type="InterPro" id="IPR004101">
    <property type="entry name" value="Mur_ligase_C"/>
</dbReference>
<keyword evidence="24" id="KW-1185">Reference proteome</keyword>
<dbReference type="InterPro" id="IPR001645">
    <property type="entry name" value="Folylpolyglutamate_synth"/>
</dbReference>
<sequence>MSVEIKIAKLMAKPDARYCDLLDLSLILDSFNFAKKFKVITIAGTNGKGTTVAMLEELLVTNNKNVLSHTSPHVLKFNERISLNKQPICDSVLLEILERLEELTPKYRLSYYQIAFLCLCIYSQRLELDYLILEVGIGGRLDAANIIDADITAITNIDFDHCEILGDTLDNIGFEKARISRSQVPLFLGSQMPQSVYEYVQTVGAIIYQNSYEYSSKQCFAHSYNIAMGIAEYLFYRMQIAYIPNLEGIRARARFAILKHDSLNNSYVVVDVAHNPASVSHLFELLKSKFADRNIRYEAIFGILASKDIREVLNIAKEHIYKWDVIDLKYLDQRAADLEKIKQEFKLQQIIRVDYNKDLNSVYLSKKDTATVVFGSFVLAGEFIRHYEKYTSKWGRSNVSICQRVC</sequence>
<keyword evidence="13" id="KW-0289">Folate biosynthesis</keyword>
<name>A0AAC9EUF2_9GAMM</name>
<dbReference type="KEGG" id="fper:ACH24_05180"/>
<dbReference type="InterPro" id="IPR036565">
    <property type="entry name" value="Mur-like_cat_sf"/>
</dbReference>
<dbReference type="NCBIfam" id="TIGR01499">
    <property type="entry name" value="folC"/>
    <property type="match status" value="1"/>
</dbReference>